<dbReference type="eggNOG" id="COG0274">
    <property type="taxonomic scope" value="Bacteria"/>
</dbReference>
<feature type="active site" description="Proton donor/acceptor" evidence="7">
    <location>
        <position position="181"/>
    </location>
</feature>
<name>A0A084TN34_9FLAO</name>
<dbReference type="UniPathway" id="UPA00002">
    <property type="reaction ID" value="UER00468"/>
</dbReference>
<dbReference type="FunFam" id="3.20.20.70:FF:000044">
    <property type="entry name" value="Deoxyribose-phosphate aldolase"/>
    <property type="match status" value="1"/>
</dbReference>
<evidence type="ECO:0000313" key="8">
    <source>
        <dbReference type="EMBL" id="KFB02120.1"/>
    </source>
</evidence>
<dbReference type="PANTHER" id="PTHR10889:SF1">
    <property type="entry name" value="DEOXYRIBOSE-PHOSPHATE ALDOLASE"/>
    <property type="match status" value="1"/>
</dbReference>
<dbReference type="Pfam" id="PF01791">
    <property type="entry name" value="DeoC"/>
    <property type="match status" value="1"/>
</dbReference>
<evidence type="ECO:0000256" key="6">
    <source>
        <dbReference type="ARBA" id="ARBA00056337"/>
    </source>
</evidence>
<accession>A0A084TN34</accession>
<dbReference type="Gene3D" id="3.20.20.70">
    <property type="entry name" value="Aldolase class I"/>
    <property type="match status" value="1"/>
</dbReference>
<dbReference type="GO" id="GO:0005737">
    <property type="term" value="C:cytoplasm"/>
    <property type="evidence" value="ECO:0007669"/>
    <property type="project" value="UniProtKB-SubCell"/>
</dbReference>
<evidence type="ECO:0000256" key="7">
    <source>
        <dbReference type="HAMAP-Rule" id="MF_00114"/>
    </source>
</evidence>
<dbReference type="InterPro" id="IPR013785">
    <property type="entry name" value="Aldolase_TIM"/>
</dbReference>
<comment type="subcellular location">
    <subcellularLocation>
        <location evidence="7">Cytoplasm</location>
    </subcellularLocation>
</comment>
<evidence type="ECO:0000256" key="1">
    <source>
        <dbReference type="ARBA" id="ARBA00010936"/>
    </source>
</evidence>
<reference evidence="8 9" key="1">
    <citation type="journal article" date="2014" name="Genome Announc.">
        <title>Draft Genome Sequence of the Algicidal Bacterium Mangrovimonas yunxiaonensis Strain LY01.</title>
        <authorList>
            <person name="Li Y."/>
            <person name="Zhu H."/>
            <person name="Li C."/>
            <person name="Zhang H."/>
            <person name="Chen Z."/>
            <person name="Zheng W."/>
            <person name="Xu H."/>
            <person name="Zheng T."/>
        </authorList>
    </citation>
    <scope>NUCLEOTIDE SEQUENCE [LARGE SCALE GENOMIC DNA]</scope>
    <source>
        <strain evidence="8 9">LY01</strain>
    </source>
</reference>
<dbReference type="OrthoDB" id="9778711at2"/>
<dbReference type="PIRSF" id="PIRSF001357">
    <property type="entry name" value="DeoC"/>
    <property type="match status" value="1"/>
</dbReference>
<evidence type="ECO:0000313" key="9">
    <source>
        <dbReference type="Proteomes" id="UP000028521"/>
    </source>
</evidence>
<comment type="pathway">
    <text evidence="7">Carbohydrate degradation; 2-deoxy-D-ribose 1-phosphate degradation; D-glyceraldehyde 3-phosphate and acetaldehyde from 2-deoxy-alpha-D-ribose 1-phosphate: step 2/2.</text>
</comment>
<evidence type="ECO:0000256" key="2">
    <source>
        <dbReference type="ARBA" id="ARBA00022490"/>
    </source>
</evidence>
<keyword evidence="9" id="KW-1185">Reference proteome</keyword>
<protein>
    <recommendedName>
        <fullName evidence="7">Deoxyribose-phosphate aldolase</fullName>
        <shortName evidence="7">DERA</shortName>
        <ecNumber evidence="7">4.1.2.4</ecNumber>
    </recommendedName>
    <alternativeName>
        <fullName evidence="7">2-deoxy-D-ribose 5-phosphate aldolase</fullName>
    </alternativeName>
    <alternativeName>
        <fullName evidence="7">Phosphodeoxyriboaldolase</fullName>
        <shortName evidence="7">Deoxyriboaldolase</shortName>
    </alternativeName>
</protein>
<reference evidence="9" key="2">
    <citation type="submission" date="2014-07" db="EMBL/GenBank/DDBJ databases">
        <title>Genome sequence of Mangrovimonas yunxiaonensis.</title>
        <authorList>
            <person name="Li Y."/>
            <person name="Zheng T."/>
        </authorList>
    </citation>
    <scope>NUCLEOTIDE SEQUENCE [LARGE SCALE GENOMIC DNA]</scope>
    <source>
        <strain evidence="9">LY01</strain>
    </source>
</reference>
<dbReference type="RefSeq" id="WP_036117704.1">
    <property type="nucleotide sequence ID" value="NZ_BMET01000008.1"/>
</dbReference>
<dbReference type="GO" id="GO:0016052">
    <property type="term" value="P:carbohydrate catabolic process"/>
    <property type="evidence" value="ECO:0007669"/>
    <property type="project" value="TreeGrafter"/>
</dbReference>
<dbReference type="AlphaFoldDB" id="A0A084TN34"/>
<dbReference type="InterPro" id="IPR011343">
    <property type="entry name" value="DeoC"/>
</dbReference>
<evidence type="ECO:0000256" key="4">
    <source>
        <dbReference type="ARBA" id="ARBA00023270"/>
    </source>
</evidence>
<feature type="active site" description="Proton donor/acceptor" evidence="7">
    <location>
        <position position="90"/>
    </location>
</feature>
<dbReference type="EMBL" id="JPFK01000002">
    <property type="protein sequence ID" value="KFB02120.1"/>
    <property type="molecule type" value="Genomic_DNA"/>
</dbReference>
<dbReference type="GO" id="GO:0006018">
    <property type="term" value="P:2-deoxyribose 1-phosphate catabolic process"/>
    <property type="evidence" value="ECO:0007669"/>
    <property type="project" value="UniProtKB-UniRule"/>
</dbReference>
<comment type="function">
    <text evidence="6 7">Catalyzes a reversible aldol reaction between acetaldehyde and D-glyceraldehyde 3-phosphate to generate 2-deoxy-D-ribose 5-phosphate.</text>
</comment>
<sequence length="223" mass="23741">MKPLNQYIDHTILAAKATEADIKHVCSEAVTFGFYAVCIPPYYVNTAKNLLQGSPVKVCTVIGFPLGNTTTAAKVFEAKTAIENGADEIDMVLNIGLLKSGALKAATEDIKRVKAVIGNHPLKVIVEISELSEDELLKACEVCLEAQADFIKTSTGFSKGNATIQAVKFIRKTVNNQAKIKASGGIKDYETALAFVQAGADRIGTSSGVAIVTKNNTNTGQNY</sequence>
<dbReference type="EC" id="4.1.2.4" evidence="7"/>
<dbReference type="GO" id="GO:0009264">
    <property type="term" value="P:deoxyribonucleotide catabolic process"/>
    <property type="evidence" value="ECO:0007669"/>
    <property type="project" value="UniProtKB-UniRule"/>
</dbReference>
<proteinExistence type="inferred from homology"/>
<dbReference type="PANTHER" id="PTHR10889">
    <property type="entry name" value="DEOXYRIBOSE-PHOSPHATE ALDOLASE"/>
    <property type="match status" value="1"/>
</dbReference>
<comment type="similarity">
    <text evidence="1 7">Belongs to the DeoC/FbaB aldolase family. DeoC type 1 subfamily.</text>
</comment>
<dbReference type="Proteomes" id="UP000028521">
    <property type="component" value="Unassembled WGS sequence"/>
</dbReference>
<organism evidence="8 9">
    <name type="scientific">Mangrovimonas yunxiaonensis</name>
    <dbReference type="NCBI Taxonomy" id="1197477"/>
    <lineage>
        <taxon>Bacteria</taxon>
        <taxon>Pseudomonadati</taxon>
        <taxon>Bacteroidota</taxon>
        <taxon>Flavobacteriia</taxon>
        <taxon>Flavobacteriales</taxon>
        <taxon>Flavobacteriaceae</taxon>
        <taxon>Mangrovimonas</taxon>
    </lineage>
</organism>
<dbReference type="NCBIfam" id="TIGR00126">
    <property type="entry name" value="deoC"/>
    <property type="match status" value="1"/>
</dbReference>
<dbReference type="SMART" id="SM01133">
    <property type="entry name" value="DeoC"/>
    <property type="match status" value="1"/>
</dbReference>
<keyword evidence="2 7" id="KW-0963">Cytoplasm</keyword>
<keyword evidence="4 7" id="KW-0704">Schiff base</keyword>
<gene>
    <name evidence="7" type="primary">deoC</name>
    <name evidence="8" type="ORF">IA57_00315</name>
</gene>
<dbReference type="CDD" id="cd00959">
    <property type="entry name" value="DeoC"/>
    <property type="match status" value="1"/>
</dbReference>
<evidence type="ECO:0000256" key="5">
    <source>
        <dbReference type="ARBA" id="ARBA00048791"/>
    </source>
</evidence>
<comment type="caution">
    <text evidence="8">The sequence shown here is derived from an EMBL/GenBank/DDBJ whole genome shotgun (WGS) entry which is preliminary data.</text>
</comment>
<dbReference type="InterPro" id="IPR002915">
    <property type="entry name" value="DeoC/FbaB/LacD_aldolase"/>
</dbReference>
<dbReference type="GO" id="GO:0004139">
    <property type="term" value="F:deoxyribose-phosphate aldolase activity"/>
    <property type="evidence" value="ECO:0007669"/>
    <property type="project" value="UniProtKB-UniRule"/>
</dbReference>
<feature type="active site" description="Schiff-base intermediate with acetaldehyde" evidence="7">
    <location>
        <position position="152"/>
    </location>
</feature>
<dbReference type="SUPFAM" id="SSF51569">
    <property type="entry name" value="Aldolase"/>
    <property type="match status" value="1"/>
</dbReference>
<comment type="catalytic activity">
    <reaction evidence="5 7">
        <text>2-deoxy-D-ribose 5-phosphate = D-glyceraldehyde 3-phosphate + acetaldehyde</text>
        <dbReference type="Rhea" id="RHEA:12821"/>
        <dbReference type="ChEBI" id="CHEBI:15343"/>
        <dbReference type="ChEBI" id="CHEBI:59776"/>
        <dbReference type="ChEBI" id="CHEBI:62877"/>
        <dbReference type="EC" id="4.1.2.4"/>
    </reaction>
</comment>
<evidence type="ECO:0000256" key="3">
    <source>
        <dbReference type="ARBA" id="ARBA00023239"/>
    </source>
</evidence>
<dbReference type="InterPro" id="IPR028581">
    <property type="entry name" value="DeoC_typeI"/>
</dbReference>
<dbReference type="STRING" id="1197477.IA57_00315"/>
<keyword evidence="3 7" id="KW-0456">Lyase</keyword>
<dbReference type="HAMAP" id="MF_00114">
    <property type="entry name" value="DeoC_type1"/>
    <property type="match status" value="1"/>
</dbReference>